<dbReference type="Pfam" id="PF24626">
    <property type="entry name" value="SH3_Tf2-1"/>
    <property type="match status" value="1"/>
</dbReference>
<dbReference type="GO" id="GO:0003964">
    <property type="term" value="F:RNA-directed DNA polymerase activity"/>
    <property type="evidence" value="ECO:0007669"/>
    <property type="project" value="UniProtKB-KW"/>
</dbReference>
<dbReference type="InterPro" id="IPR000375">
    <property type="entry name" value="Dynamin_stalk"/>
</dbReference>
<keyword evidence="5" id="KW-0255">Endonuclease</keyword>
<keyword evidence="2" id="KW-0548">Nucleotidyltransferase</keyword>
<dbReference type="GO" id="GO:0005737">
    <property type="term" value="C:cytoplasm"/>
    <property type="evidence" value="ECO:0007669"/>
    <property type="project" value="TreeGrafter"/>
</dbReference>
<dbReference type="InterPro" id="IPR012337">
    <property type="entry name" value="RNaseH-like_sf"/>
</dbReference>
<dbReference type="GO" id="GO:0004519">
    <property type="term" value="F:endonuclease activity"/>
    <property type="evidence" value="ECO:0007669"/>
    <property type="project" value="UniProtKB-KW"/>
</dbReference>
<dbReference type="InterPro" id="IPR027417">
    <property type="entry name" value="P-loop_NTPase"/>
</dbReference>
<dbReference type="Pfam" id="PF02212">
    <property type="entry name" value="GED"/>
    <property type="match status" value="1"/>
</dbReference>
<dbReference type="GO" id="GO:0005874">
    <property type="term" value="C:microtubule"/>
    <property type="evidence" value="ECO:0007669"/>
    <property type="project" value="TreeGrafter"/>
</dbReference>
<dbReference type="Pfam" id="PF00350">
    <property type="entry name" value="Dynamin_N"/>
    <property type="match status" value="1"/>
</dbReference>
<dbReference type="PANTHER" id="PTHR11566:SF173">
    <property type="entry name" value="DYNAMIN-RELATED PROTEIN 4C"/>
    <property type="match status" value="1"/>
</dbReference>
<dbReference type="InterPro" id="IPR003130">
    <property type="entry name" value="GED"/>
</dbReference>
<dbReference type="GO" id="GO:0008017">
    <property type="term" value="F:microtubule binding"/>
    <property type="evidence" value="ECO:0007669"/>
    <property type="project" value="TreeGrafter"/>
</dbReference>
<dbReference type="PROSITE" id="PS50994">
    <property type="entry name" value="INTEGRASE"/>
    <property type="match status" value="1"/>
</dbReference>
<dbReference type="SMART" id="SM00302">
    <property type="entry name" value="GED"/>
    <property type="match status" value="1"/>
</dbReference>
<dbReference type="InterPro" id="IPR036397">
    <property type="entry name" value="RNaseH_sf"/>
</dbReference>
<dbReference type="SMART" id="SM00053">
    <property type="entry name" value="DYNc"/>
    <property type="match status" value="1"/>
</dbReference>
<dbReference type="SUPFAM" id="SSF56672">
    <property type="entry name" value="DNA/RNA polymerases"/>
    <property type="match status" value="1"/>
</dbReference>
<dbReference type="Gene3D" id="1.20.120.1240">
    <property type="entry name" value="Dynamin, middle domain"/>
    <property type="match status" value="1"/>
</dbReference>
<evidence type="ECO:0000256" key="6">
    <source>
        <dbReference type="ARBA" id="ARBA00022801"/>
    </source>
</evidence>
<dbReference type="FunFam" id="3.40.50.300:FF:001237">
    <property type="entry name" value="Dynamin-related protein 4C"/>
    <property type="match status" value="1"/>
</dbReference>
<dbReference type="Gene3D" id="1.10.340.70">
    <property type="match status" value="1"/>
</dbReference>
<evidence type="ECO:0000256" key="4">
    <source>
        <dbReference type="ARBA" id="ARBA00022741"/>
    </source>
</evidence>
<gene>
    <name evidence="14" type="primary">LOC110764142</name>
</gene>
<keyword evidence="8" id="KW-0342">GTP-binding</keyword>
<evidence type="ECO:0000313" key="13">
    <source>
        <dbReference type="Proteomes" id="UP000515124"/>
    </source>
</evidence>
<evidence type="ECO:0000256" key="1">
    <source>
        <dbReference type="ARBA" id="ARBA00022679"/>
    </source>
</evidence>
<dbReference type="GO" id="GO:0005525">
    <property type="term" value="F:GTP binding"/>
    <property type="evidence" value="ECO:0007669"/>
    <property type="project" value="UniProtKB-KW"/>
</dbReference>
<protein>
    <submittedName>
        <fullName evidence="14">Dynamin-related protein 4C-like</fullName>
    </submittedName>
</protein>
<dbReference type="Gene3D" id="3.30.420.10">
    <property type="entry name" value="Ribonuclease H-like superfamily/Ribonuclease H"/>
    <property type="match status" value="1"/>
</dbReference>
<dbReference type="GO" id="GO:0016020">
    <property type="term" value="C:membrane"/>
    <property type="evidence" value="ECO:0007669"/>
    <property type="project" value="TreeGrafter"/>
</dbReference>
<sequence>MAIVHAIKKWHHYLQGRHFIIKTDHHSLKYFLNHKAHTPFQQKWVTKLLGYDYEIQYRQGSDNKAADALSRFPISHSSSTDTVQVFAIDTVATGNDVAKQNIENLAITYPYHSWMDDLRRYNEGDPWIISKKQQLLAVASPTQLSPSHSLSTANHLLKFHIDNGLLKYNSRIVLSPDSIWKAKVFDAHHSVPTAGHAGFLKTYQRLSRSFYWPSMKHDVQRMVAKCHTCQQHKYETVSLAGLLQPLPIPNQVWTDISMDFIVGLPPCQGKSVIFVVVDRLSKYAHFIALSHPYSTATIAQIFVDHVFRLHGMPSFIVCDRDPIFVSDFWKEFFNLLDVALRMSSGYNPQTDGQTEVVNRCLETYLRCFAAAQPKKWLLWLSWAEFSYNTAYHTSTKLTPFEVVYGQTPPTVTPYEPGITRFANVDRSLAARDRMLTLLKSNLLTAHNRMKTQADKHQSEREFQVGDMVYLRLVPYRLQSLASHSYHKLLPKFYGPYEILEKLGLVAYKLKLPAGCKIHPVFHVSCLKKHLGTHVTHSLTFPRITEDGIVQDAPLAILERKLVKRGNAAGVDVLVHWKSHTLEDATWEDYNDLKARFPDFIAQRTQTDSGSRSSSLSILQDDQEGFSPTSSNALVLVQNAPIVSSYNERIRPMLDAIDKLRNLMVMDEGIQLPTIVVVGDQSSGKSSVLESLAGISLPRGQGICTRVPLVMRLQHHSDPEPELSLEYNGRVEHTDEDNISEDIVNATNLIAGDSKGISDTPLTLLVKKNGVPDLTMVDLPGITRVPVRGQPENIYDQIKDIIMKYIKPEESIILNVLSASADFSTCESISMSRSVDKTGERTLAVVTKVDMAPEGLLEKVTADDVHIGLGYVCVRNRIRDETYEEARAIADRLFETDPFLSKIDKSMVGIQVLADKLVQIQAASIARNLPDIVKKINDKLNSYLSELNKMPKKLSSVAEAMTAVTQIIGTSKESLKKILVRGEFDEFPDDKHMHCTARLVEMLNKCSDQLHECNESDSKSNFLQEEIAILEEAKGINLPNFVPRNAFLIVLQGKVKGISSIPIGFVGQVWSYIEDVVLSVLMRNTENYYHVQLSTRRAGHNLIEKKKERSINWMTEIVEMEKLTDYTCNPEYLSEWHRLMTKQETFIQKVLHGAETNINVEGIGMVEVGGLRKYSQVLLSQAFDLKMRMTAYWNVVLRRLIDIMGLHLQLSVSNLVNKDMEMEIMNELLGPNHGGGIERMLEEPPSMAVKRQKLIKSIKKLKESKEVVCKIMDDRFTYADYLV</sequence>
<dbReference type="Pfam" id="PF17921">
    <property type="entry name" value="Integrase_H2C2"/>
    <property type="match status" value="1"/>
</dbReference>
<organism evidence="13 14">
    <name type="scientific">Prunus avium</name>
    <name type="common">Cherry</name>
    <name type="synonym">Cerasus avium</name>
    <dbReference type="NCBI Taxonomy" id="42229"/>
    <lineage>
        <taxon>Eukaryota</taxon>
        <taxon>Viridiplantae</taxon>
        <taxon>Streptophyta</taxon>
        <taxon>Embryophyta</taxon>
        <taxon>Tracheophyta</taxon>
        <taxon>Spermatophyta</taxon>
        <taxon>Magnoliopsida</taxon>
        <taxon>eudicotyledons</taxon>
        <taxon>Gunneridae</taxon>
        <taxon>Pentapetalae</taxon>
        <taxon>rosids</taxon>
        <taxon>fabids</taxon>
        <taxon>Rosales</taxon>
        <taxon>Rosaceae</taxon>
        <taxon>Amygdaloideae</taxon>
        <taxon>Amygdaleae</taxon>
        <taxon>Prunus</taxon>
    </lineage>
</organism>
<dbReference type="InterPro" id="IPR041373">
    <property type="entry name" value="RT_RNaseH"/>
</dbReference>
<dbReference type="InterPro" id="IPR001401">
    <property type="entry name" value="Dynamin_GTPase"/>
</dbReference>
<accession>A0A6P5T6N0</accession>
<dbReference type="FunFam" id="1.10.340.70:FF:000001">
    <property type="entry name" value="Retrovirus-related Pol polyprotein from transposon gypsy-like Protein"/>
    <property type="match status" value="1"/>
</dbReference>
<dbReference type="GO" id="GO:0015074">
    <property type="term" value="P:DNA integration"/>
    <property type="evidence" value="ECO:0007669"/>
    <property type="project" value="InterPro"/>
</dbReference>
<dbReference type="Pfam" id="PF17917">
    <property type="entry name" value="RT_RNaseH"/>
    <property type="match status" value="1"/>
</dbReference>
<dbReference type="InterPro" id="IPR022812">
    <property type="entry name" value="Dynamin"/>
</dbReference>
<keyword evidence="13" id="KW-1185">Reference proteome</keyword>
<keyword evidence="3" id="KW-0540">Nuclease</keyword>
<feature type="domain" description="Dynamin-type G" evidence="12">
    <location>
        <begin position="668"/>
        <end position="929"/>
    </location>
</feature>
<dbReference type="InterPro" id="IPR043502">
    <property type="entry name" value="DNA/RNA_pol_sf"/>
</dbReference>
<keyword evidence="6" id="KW-0378">Hydrolase</keyword>
<reference evidence="14" key="1">
    <citation type="submission" date="2025-08" db="UniProtKB">
        <authorList>
            <consortium name="RefSeq"/>
        </authorList>
    </citation>
    <scope>IDENTIFICATION</scope>
</reference>
<dbReference type="PROSITE" id="PS51718">
    <property type="entry name" value="G_DYNAMIN_2"/>
    <property type="match status" value="1"/>
</dbReference>
<dbReference type="InterPro" id="IPR056924">
    <property type="entry name" value="SH3_Tf2-1"/>
</dbReference>
<dbReference type="InterPro" id="IPR016197">
    <property type="entry name" value="Chromo-like_dom_sf"/>
</dbReference>
<dbReference type="GeneID" id="110764142"/>
<keyword evidence="4" id="KW-0547">Nucleotide-binding</keyword>
<evidence type="ECO:0000256" key="8">
    <source>
        <dbReference type="ARBA" id="ARBA00023134"/>
    </source>
</evidence>
<dbReference type="PRINTS" id="PR00195">
    <property type="entry name" value="DYNAMIN"/>
</dbReference>
<name>A0A6P5T6N0_PRUAV</name>
<feature type="domain" description="Integrase catalytic" evidence="10">
    <location>
        <begin position="243"/>
        <end position="407"/>
    </location>
</feature>
<dbReference type="SUPFAM" id="SSF54160">
    <property type="entry name" value="Chromo domain-like"/>
    <property type="match status" value="1"/>
</dbReference>
<dbReference type="InterPro" id="IPR045063">
    <property type="entry name" value="Dynamin_N"/>
</dbReference>
<dbReference type="CDD" id="cd08771">
    <property type="entry name" value="DLP_1"/>
    <property type="match status" value="1"/>
</dbReference>
<dbReference type="CDD" id="cd09274">
    <property type="entry name" value="RNase_HI_RT_Ty3"/>
    <property type="match status" value="1"/>
</dbReference>
<dbReference type="Gene3D" id="3.40.50.300">
    <property type="entry name" value="P-loop containing nucleotide triphosphate hydrolases"/>
    <property type="match status" value="1"/>
</dbReference>
<dbReference type="RefSeq" id="XP_021822755.1">
    <property type="nucleotide sequence ID" value="XM_021967063.1"/>
</dbReference>
<dbReference type="KEGG" id="pavi:110764142"/>
<evidence type="ECO:0000256" key="2">
    <source>
        <dbReference type="ARBA" id="ARBA00022695"/>
    </source>
</evidence>
<keyword evidence="9" id="KW-0505">Motor protein</keyword>
<dbReference type="Proteomes" id="UP000515124">
    <property type="component" value="Unplaced"/>
</dbReference>
<dbReference type="GO" id="GO:0003676">
    <property type="term" value="F:nucleic acid binding"/>
    <property type="evidence" value="ECO:0007669"/>
    <property type="project" value="InterPro"/>
</dbReference>
<dbReference type="PROSITE" id="PS51388">
    <property type="entry name" value="GED"/>
    <property type="match status" value="1"/>
</dbReference>
<dbReference type="InterPro" id="IPR030381">
    <property type="entry name" value="G_DYNAMIN_dom"/>
</dbReference>
<keyword evidence="1" id="KW-0808">Transferase</keyword>
<dbReference type="GO" id="GO:0003924">
    <property type="term" value="F:GTPase activity"/>
    <property type="evidence" value="ECO:0007669"/>
    <property type="project" value="InterPro"/>
</dbReference>
<evidence type="ECO:0000256" key="7">
    <source>
        <dbReference type="ARBA" id="ARBA00022918"/>
    </source>
</evidence>
<evidence type="ECO:0000256" key="5">
    <source>
        <dbReference type="ARBA" id="ARBA00022759"/>
    </source>
</evidence>
<dbReference type="PANTHER" id="PTHR11566">
    <property type="entry name" value="DYNAMIN"/>
    <property type="match status" value="1"/>
</dbReference>
<evidence type="ECO:0000256" key="9">
    <source>
        <dbReference type="ARBA" id="ARBA00023175"/>
    </source>
</evidence>
<evidence type="ECO:0000259" key="12">
    <source>
        <dbReference type="PROSITE" id="PS51718"/>
    </source>
</evidence>
<dbReference type="Pfam" id="PF01031">
    <property type="entry name" value="Dynamin_M"/>
    <property type="match status" value="1"/>
</dbReference>
<evidence type="ECO:0000259" key="11">
    <source>
        <dbReference type="PROSITE" id="PS51388"/>
    </source>
</evidence>
<dbReference type="InterPro" id="IPR020850">
    <property type="entry name" value="GED_dom"/>
</dbReference>
<dbReference type="InterPro" id="IPR001584">
    <property type="entry name" value="Integrase_cat-core"/>
</dbReference>
<feature type="domain" description="GED" evidence="11">
    <location>
        <begin position="1181"/>
        <end position="1275"/>
    </location>
</feature>
<dbReference type="Pfam" id="PF00665">
    <property type="entry name" value="rve"/>
    <property type="match status" value="1"/>
</dbReference>
<keyword evidence="7" id="KW-0695">RNA-directed DNA polymerase</keyword>
<proteinExistence type="predicted"/>
<dbReference type="InterPro" id="IPR041588">
    <property type="entry name" value="Integrase_H2C2"/>
</dbReference>
<evidence type="ECO:0000313" key="14">
    <source>
        <dbReference type="RefSeq" id="XP_021822755.1"/>
    </source>
</evidence>
<dbReference type="SUPFAM" id="SSF52540">
    <property type="entry name" value="P-loop containing nucleoside triphosphate hydrolases"/>
    <property type="match status" value="1"/>
</dbReference>
<evidence type="ECO:0000256" key="3">
    <source>
        <dbReference type="ARBA" id="ARBA00022722"/>
    </source>
</evidence>
<dbReference type="SUPFAM" id="SSF53098">
    <property type="entry name" value="Ribonuclease H-like"/>
    <property type="match status" value="1"/>
</dbReference>
<evidence type="ECO:0000259" key="10">
    <source>
        <dbReference type="PROSITE" id="PS50994"/>
    </source>
</evidence>